<feature type="transmembrane region" description="Helical" evidence="1">
    <location>
        <begin position="61"/>
        <end position="80"/>
    </location>
</feature>
<keyword evidence="1" id="KW-1133">Transmembrane helix</keyword>
<evidence type="ECO:0000313" key="3">
    <source>
        <dbReference type="Proteomes" id="UP000198773"/>
    </source>
</evidence>
<dbReference type="EMBL" id="FNRM01000002">
    <property type="protein sequence ID" value="SEA20085.1"/>
    <property type="molecule type" value="Genomic_DNA"/>
</dbReference>
<reference evidence="2 3" key="1">
    <citation type="submission" date="2016-10" db="EMBL/GenBank/DDBJ databases">
        <authorList>
            <person name="de Groot N.N."/>
        </authorList>
    </citation>
    <scope>NUCLEOTIDE SEQUENCE [LARGE SCALE GENOMIC DNA]</scope>
    <source>
        <strain evidence="2 3">CGMCC 1.3430</strain>
    </source>
</reference>
<gene>
    <name evidence="2" type="ORF">SAMN04488051_10274</name>
</gene>
<dbReference type="Proteomes" id="UP000198773">
    <property type="component" value="Unassembled WGS sequence"/>
</dbReference>
<accession>A0A1H3Z8W8</accession>
<dbReference type="RefSeq" id="WP_091339832.1">
    <property type="nucleotide sequence ID" value="NZ_FNRM01000002.1"/>
</dbReference>
<organism evidence="2 3">
    <name type="scientific">Alkalimonas amylolytica</name>
    <dbReference type="NCBI Taxonomy" id="152573"/>
    <lineage>
        <taxon>Bacteria</taxon>
        <taxon>Pseudomonadati</taxon>
        <taxon>Pseudomonadota</taxon>
        <taxon>Gammaproteobacteria</taxon>
        <taxon>Alkalimonas</taxon>
    </lineage>
</organism>
<proteinExistence type="predicted"/>
<evidence type="ECO:0000256" key="1">
    <source>
        <dbReference type="SAM" id="Phobius"/>
    </source>
</evidence>
<keyword evidence="1" id="KW-0472">Membrane</keyword>
<keyword evidence="3" id="KW-1185">Reference proteome</keyword>
<name>A0A1H3Z8W8_ALKAM</name>
<protein>
    <recommendedName>
        <fullName evidence="4">Transposase</fullName>
    </recommendedName>
</protein>
<evidence type="ECO:0008006" key="4">
    <source>
        <dbReference type="Google" id="ProtNLM"/>
    </source>
</evidence>
<evidence type="ECO:0000313" key="2">
    <source>
        <dbReference type="EMBL" id="SEA20085.1"/>
    </source>
</evidence>
<dbReference type="STRING" id="152573.SAMN04488051_10274"/>
<sequence length="84" mass="9110">MTTKKTRKVHTPEFKAEALKLAEKIGVAAAAKELQLYELKAISILTQLQTGKAIISQLHTLIMAWQLLVIMICIGSSTGLNSGC</sequence>
<keyword evidence="1" id="KW-0812">Transmembrane</keyword>
<dbReference type="AlphaFoldDB" id="A0A1H3Z8W8"/>